<dbReference type="STRING" id="354355.SAMN05660816_03646"/>
<evidence type="ECO:0000313" key="1">
    <source>
        <dbReference type="EMBL" id="OQP44590.1"/>
    </source>
</evidence>
<keyword evidence="2" id="KW-1185">Reference proteome</keyword>
<dbReference type="Proteomes" id="UP000192610">
    <property type="component" value="Unassembled WGS sequence"/>
</dbReference>
<dbReference type="OrthoDB" id="681049at2"/>
<dbReference type="RefSeq" id="WP_081202649.1">
    <property type="nucleotide sequence ID" value="NZ_FOCZ01000006.1"/>
</dbReference>
<gene>
    <name evidence="1" type="ORF">A4H97_09485</name>
</gene>
<organism evidence="1 2">
    <name type="scientific">Niastella yeongjuensis</name>
    <dbReference type="NCBI Taxonomy" id="354355"/>
    <lineage>
        <taxon>Bacteria</taxon>
        <taxon>Pseudomonadati</taxon>
        <taxon>Bacteroidota</taxon>
        <taxon>Chitinophagia</taxon>
        <taxon>Chitinophagales</taxon>
        <taxon>Chitinophagaceae</taxon>
        <taxon>Niastella</taxon>
    </lineage>
</organism>
<accession>A0A1V9EEP1</accession>
<sequence>MKYKIMKTIINYLGGAFCSITLMLCFSCNTENKPGATGKIVIRLILAPKIVHPFPENYALKEKMDLNYVSVKNTEDNKEWQLVSAMLNEEGVKWVLHTDEPVKINFGFGSLPIVSPGDSLAISYDGEDFRFAGRGAGKQICWNEIKKIGKKSPPTHSNSRIYATKEYFDWQKYLDDKLAVQIPFLDSCKSQFTDFEYNYLKANIVSLAESDRIQTFRALRTFSRKDSLSCISAADLKEIWDSTQHNYLNKWLQNVSEYYGDIYCISEFNKVEVWQQFDFDFNKDSLGIKDLRNYLYYVNVKKRYKGLLRERLLASILDDQTKTELKKSSTQIMLKDYYNQPGFPEYKQRMKEIETKRAQKIAKSE</sequence>
<dbReference type="EMBL" id="LVXG01000034">
    <property type="protein sequence ID" value="OQP44590.1"/>
    <property type="molecule type" value="Genomic_DNA"/>
</dbReference>
<evidence type="ECO:0000313" key="2">
    <source>
        <dbReference type="Proteomes" id="UP000192610"/>
    </source>
</evidence>
<comment type="caution">
    <text evidence="1">The sequence shown here is derived from an EMBL/GenBank/DDBJ whole genome shotgun (WGS) entry which is preliminary data.</text>
</comment>
<name>A0A1V9EEP1_9BACT</name>
<dbReference type="AlphaFoldDB" id="A0A1V9EEP1"/>
<protein>
    <submittedName>
        <fullName evidence="1">Uncharacterized protein</fullName>
    </submittedName>
</protein>
<reference evidence="2" key="1">
    <citation type="submission" date="2016-04" db="EMBL/GenBank/DDBJ databases">
        <authorList>
            <person name="Chen L."/>
            <person name="Zhuang W."/>
            <person name="Wang G."/>
        </authorList>
    </citation>
    <scope>NUCLEOTIDE SEQUENCE [LARGE SCALE GENOMIC DNA]</scope>
    <source>
        <strain evidence="2">17621</strain>
    </source>
</reference>
<proteinExistence type="predicted"/>